<evidence type="ECO:0000313" key="2">
    <source>
        <dbReference type="Proteomes" id="UP000299102"/>
    </source>
</evidence>
<sequence length="195" mass="22694">MIDIQVARELELQGHRETMTLQWLNKQSVSQDTERVDLTISGSFGIKPNTKQLVSVDESNTLSILKETTKELKIDLNVGYYGWKMFYRFRTLMIWHNRLNIIERKMARDLEYGNEYRQKIEEYLSKGYARKLDESEILTGSEDVFYLPHFGVKTQNKKGIRIMFDAASEGSPIAVCGDIKEMFHQIKTAVEDQNS</sequence>
<organism evidence="1 2">
    <name type="scientific">Eumeta variegata</name>
    <name type="common">Bagworm moth</name>
    <name type="synonym">Eumeta japonica</name>
    <dbReference type="NCBI Taxonomy" id="151549"/>
    <lineage>
        <taxon>Eukaryota</taxon>
        <taxon>Metazoa</taxon>
        <taxon>Ecdysozoa</taxon>
        <taxon>Arthropoda</taxon>
        <taxon>Hexapoda</taxon>
        <taxon>Insecta</taxon>
        <taxon>Pterygota</taxon>
        <taxon>Neoptera</taxon>
        <taxon>Endopterygota</taxon>
        <taxon>Lepidoptera</taxon>
        <taxon>Glossata</taxon>
        <taxon>Ditrysia</taxon>
        <taxon>Tineoidea</taxon>
        <taxon>Psychidae</taxon>
        <taxon>Oiketicinae</taxon>
        <taxon>Eumeta</taxon>
    </lineage>
</organism>
<protein>
    <submittedName>
        <fullName evidence="1">Uncharacterized protein</fullName>
    </submittedName>
</protein>
<dbReference type="PANTHER" id="PTHR47331">
    <property type="entry name" value="PHD-TYPE DOMAIN-CONTAINING PROTEIN"/>
    <property type="match status" value="1"/>
</dbReference>
<gene>
    <name evidence="1" type="ORF">EVAR_69962_1</name>
</gene>
<name>A0A4C2AEW6_EUMVA</name>
<reference evidence="1 2" key="1">
    <citation type="journal article" date="2019" name="Commun. Biol.">
        <title>The bagworm genome reveals a unique fibroin gene that provides high tensile strength.</title>
        <authorList>
            <person name="Kono N."/>
            <person name="Nakamura H."/>
            <person name="Ohtoshi R."/>
            <person name="Tomita M."/>
            <person name="Numata K."/>
            <person name="Arakawa K."/>
        </authorList>
    </citation>
    <scope>NUCLEOTIDE SEQUENCE [LARGE SCALE GENOMIC DNA]</scope>
</reference>
<accession>A0A4C2AEW6</accession>
<dbReference type="Proteomes" id="UP000299102">
    <property type="component" value="Unassembled WGS sequence"/>
</dbReference>
<dbReference type="OrthoDB" id="6434680at2759"/>
<dbReference type="PANTHER" id="PTHR47331:SF5">
    <property type="entry name" value="RIBONUCLEASE H"/>
    <property type="match status" value="1"/>
</dbReference>
<proteinExistence type="predicted"/>
<comment type="caution">
    <text evidence="1">The sequence shown here is derived from an EMBL/GenBank/DDBJ whole genome shotgun (WGS) entry which is preliminary data.</text>
</comment>
<evidence type="ECO:0000313" key="1">
    <source>
        <dbReference type="EMBL" id="GBP97704.1"/>
    </source>
</evidence>
<dbReference type="EMBL" id="BGZK01002990">
    <property type="protein sequence ID" value="GBP97704.1"/>
    <property type="molecule type" value="Genomic_DNA"/>
</dbReference>
<keyword evidence="2" id="KW-1185">Reference proteome</keyword>
<dbReference type="AlphaFoldDB" id="A0A4C2AEW6"/>